<dbReference type="Gene3D" id="3.30.870.10">
    <property type="entry name" value="Endonuclease Chain A"/>
    <property type="match status" value="2"/>
</dbReference>
<dbReference type="PANTHER" id="PTHR21248:SF22">
    <property type="entry name" value="PHOSPHOLIPASE D"/>
    <property type="match status" value="1"/>
</dbReference>
<dbReference type="InterPro" id="IPR025202">
    <property type="entry name" value="PLD-like_dom"/>
</dbReference>
<proteinExistence type="predicted"/>
<keyword evidence="3" id="KW-1185">Reference proteome</keyword>
<dbReference type="GO" id="GO:0030572">
    <property type="term" value="F:phosphatidyltransferase activity"/>
    <property type="evidence" value="ECO:0007669"/>
    <property type="project" value="UniProtKB-ARBA"/>
</dbReference>
<dbReference type="CDD" id="cd09159">
    <property type="entry name" value="PLDc_ybhO_like_2"/>
    <property type="match status" value="1"/>
</dbReference>
<feature type="domain" description="PLD phosphodiesterase" evidence="1">
    <location>
        <begin position="128"/>
        <end position="155"/>
    </location>
</feature>
<protein>
    <submittedName>
        <fullName evidence="2">Cardiolipin synthase</fullName>
    </submittedName>
</protein>
<dbReference type="OrthoDB" id="9762009at2"/>
<gene>
    <name evidence="2" type="ORF">SAMN05192584_11452</name>
</gene>
<dbReference type="Pfam" id="PF13091">
    <property type="entry name" value="PLDc_2"/>
    <property type="match status" value="2"/>
</dbReference>
<dbReference type="PANTHER" id="PTHR21248">
    <property type="entry name" value="CARDIOLIPIN SYNTHASE"/>
    <property type="match status" value="1"/>
</dbReference>
<dbReference type="EMBL" id="FOSG01000014">
    <property type="protein sequence ID" value="SFL17516.1"/>
    <property type="molecule type" value="Genomic_DNA"/>
</dbReference>
<name>A0A1I4FKY2_9ACTN</name>
<accession>A0A1I4FKY2</accession>
<dbReference type="GO" id="GO:0032049">
    <property type="term" value="P:cardiolipin biosynthetic process"/>
    <property type="evidence" value="ECO:0007669"/>
    <property type="project" value="UniProtKB-ARBA"/>
</dbReference>
<dbReference type="Proteomes" id="UP000198928">
    <property type="component" value="Unassembled WGS sequence"/>
</dbReference>
<feature type="domain" description="PLD phosphodiesterase" evidence="1">
    <location>
        <begin position="305"/>
        <end position="332"/>
    </location>
</feature>
<dbReference type="CDD" id="cd09110">
    <property type="entry name" value="PLDc_CLS_1"/>
    <property type="match status" value="1"/>
</dbReference>
<reference evidence="3" key="1">
    <citation type="submission" date="2016-10" db="EMBL/GenBank/DDBJ databases">
        <authorList>
            <person name="Varghese N."/>
            <person name="Submissions S."/>
        </authorList>
    </citation>
    <scope>NUCLEOTIDE SEQUENCE [LARGE SCALE GENOMIC DNA]</scope>
    <source>
        <strain evidence="3">PL19</strain>
    </source>
</reference>
<dbReference type="SUPFAM" id="SSF56024">
    <property type="entry name" value="Phospholipase D/nuclease"/>
    <property type="match status" value="2"/>
</dbReference>
<organism evidence="2 3">
    <name type="scientific">Streptomyces pini</name>
    <dbReference type="NCBI Taxonomy" id="1520580"/>
    <lineage>
        <taxon>Bacteria</taxon>
        <taxon>Bacillati</taxon>
        <taxon>Actinomycetota</taxon>
        <taxon>Actinomycetes</taxon>
        <taxon>Kitasatosporales</taxon>
        <taxon>Streptomycetaceae</taxon>
        <taxon>Streptomyces</taxon>
    </lineage>
</organism>
<sequence>MGVVNDEADRRKRRLRRRLERLIGIAATEGNELTALRNGDEIFPAMLESIRAAEHTVDMMTFVYWRGEIAREFARVMAERARAGVRVRLLLDGFGSRLIEGDLLEMMDEAGVQVAWFRKPLWLSPLKQNHRCHRKVLVVDERTAFTGGVGIAEEWCGDARNENEWRDTHVRVRGPAVDGIAAAFAQNWAECAEVLFDERDRFVEHEPRGGSVVQVVRGSASFGWQDMQTLLRVVLETAQERVRLTTAYFAPDPYFVEMLCATARRGVEVELLLPGPHTDQRASQLSGQGRYEELLACGVRIRHFQPTMMHAKIVTVDGIASLVGSTNLNRRSMDHDEEVMLVVLDEDFTAGLDRDYEADLRRSVRIVGARWRRRPVVQRVREAAVAPIRRFL</sequence>
<evidence type="ECO:0000313" key="2">
    <source>
        <dbReference type="EMBL" id="SFL17516.1"/>
    </source>
</evidence>
<dbReference type="RefSeq" id="WP_093850954.1">
    <property type="nucleotide sequence ID" value="NZ_FOSG01000014.1"/>
</dbReference>
<dbReference type="SMART" id="SM00155">
    <property type="entry name" value="PLDc"/>
    <property type="match status" value="2"/>
</dbReference>
<evidence type="ECO:0000313" key="3">
    <source>
        <dbReference type="Proteomes" id="UP000198928"/>
    </source>
</evidence>
<dbReference type="InterPro" id="IPR001736">
    <property type="entry name" value="PLipase_D/transphosphatidylase"/>
</dbReference>
<dbReference type="PROSITE" id="PS50035">
    <property type="entry name" value="PLD"/>
    <property type="match status" value="2"/>
</dbReference>
<dbReference type="AlphaFoldDB" id="A0A1I4FKY2"/>
<evidence type="ECO:0000259" key="1">
    <source>
        <dbReference type="PROSITE" id="PS50035"/>
    </source>
</evidence>